<dbReference type="SMART" id="SM00387">
    <property type="entry name" value="HATPase_c"/>
    <property type="match status" value="1"/>
</dbReference>
<comment type="catalytic activity">
    <reaction evidence="1">
        <text>ATP + protein L-histidine = ADP + protein N-phospho-L-histidine.</text>
        <dbReference type="EC" id="2.7.13.3"/>
    </reaction>
</comment>
<dbReference type="EMBL" id="JBHTAA010000002">
    <property type="protein sequence ID" value="MFC7203226.1"/>
    <property type="molecule type" value="Genomic_DNA"/>
</dbReference>
<dbReference type="InterPro" id="IPR003661">
    <property type="entry name" value="HisK_dim/P_dom"/>
</dbReference>
<evidence type="ECO:0000256" key="2">
    <source>
        <dbReference type="ARBA" id="ARBA00012438"/>
    </source>
</evidence>
<dbReference type="Pfam" id="PF13426">
    <property type="entry name" value="PAS_9"/>
    <property type="match status" value="1"/>
</dbReference>
<evidence type="ECO:0000259" key="9">
    <source>
        <dbReference type="PROSITE" id="PS50112"/>
    </source>
</evidence>
<evidence type="ECO:0000256" key="1">
    <source>
        <dbReference type="ARBA" id="ARBA00000085"/>
    </source>
</evidence>
<dbReference type="InterPro" id="IPR011006">
    <property type="entry name" value="CheY-like_superfamily"/>
</dbReference>
<dbReference type="PROSITE" id="PS50109">
    <property type="entry name" value="HIS_KIN"/>
    <property type="match status" value="1"/>
</dbReference>
<dbReference type="InterPro" id="IPR036097">
    <property type="entry name" value="HisK_dim/P_sf"/>
</dbReference>
<dbReference type="Gene3D" id="3.30.450.20">
    <property type="entry name" value="PAS domain"/>
    <property type="match status" value="2"/>
</dbReference>
<dbReference type="InterPro" id="IPR013767">
    <property type="entry name" value="PAS_fold"/>
</dbReference>
<gene>
    <name evidence="11" type="ORF">ACFQJC_06845</name>
</gene>
<dbReference type="Pfam" id="PF00512">
    <property type="entry name" value="HisKA"/>
    <property type="match status" value="1"/>
</dbReference>
<protein>
    <recommendedName>
        <fullName evidence="2">histidine kinase</fullName>
        <ecNumber evidence="2">2.7.13.3</ecNumber>
    </recommendedName>
</protein>
<dbReference type="EC" id="2.7.13.3" evidence="2"/>
<name>A0ABD5ZDC9_9EURY</name>
<feature type="domain" description="Histidine kinase" evidence="7">
    <location>
        <begin position="405"/>
        <end position="593"/>
    </location>
</feature>
<dbReference type="CDD" id="cd00130">
    <property type="entry name" value="PAS"/>
    <property type="match status" value="2"/>
</dbReference>
<dbReference type="InterPro" id="IPR035965">
    <property type="entry name" value="PAS-like_dom_sf"/>
</dbReference>
<dbReference type="InterPro" id="IPR001610">
    <property type="entry name" value="PAC"/>
</dbReference>
<dbReference type="NCBIfam" id="TIGR00229">
    <property type="entry name" value="sensory_box"/>
    <property type="match status" value="2"/>
</dbReference>
<dbReference type="SUPFAM" id="SSF47384">
    <property type="entry name" value="Homodimeric domain of signal transducing histidine kinase"/>
    <property type="match status" value="1"/>
</dbReference>
<dbReference type="Pfam" id="PF02518">
    <property type="entry name" value="HATPase_c"/>
    <property type="match status" value="1"/>
</dbReference>
<dbReference type="Gene3D" id="1.10.287.130">
    <property type="match status" value="1"/>
</dbReference>
<accession>A0ABD5ZDC9</accession>
<keyword evidence="12" id="KW-1185">Reference proteome</keyword>
<evidence type="ECO:0000259" key="10">
    <source>
        <dbReference type="PROSITE" id="PS50113"/>
    </source>
</evidence>
<dbReference type="SUPFAM" id="SSF55874">
    <property type="entry name" value="ATPase domain of HSP90 chaperone/DNA topoisomerase II/histidine kinase"/>
    <property type="match status" value="1"/>
</dbReference>
<dbReference type="PANTHER" id="PTHR43711">
    <property type="entry name" value="TWO-COMPONENT HISTIDINE KINASE"/>
    <property type="match status" value="1"/>
</dbReference>
<evidence type="ECO:0000256" key="3">
    <source>
        <dbReference type="ARBA" id="ARBA00022679"/>
    </source>
</evidence>
<dbReference type="SUPFAM" id="SSF52172">
    <property type="entry name" value="CheY-like"/>
    <property type="match status" value="1"/>
</dbReference>
<feature type="domain" description="Response regulatory" evidence="8">
    <location>
        <begin position="15"/>
        <end position="131"/>
    </location>
</feature>
<keyword evidence="3" id="KW-0808">Transferase</keyword>
<feature type="modified residue" description="4-aspartylphosphate" evidence="6">
    <location>
        <position position="66"/>
    </location>
</feature>
<dbReference type="InterPro" id="IPR000014">
    <property type="entry name" value="PAS"/>
</dbReference>
<dbReference type="SMART" id="SM00388">
    <property type="entry name" value="HisKA"/>
    <property type="match status" value="1"/>
</dbReference>
<feature type="domain" description="PAC" evidence="10">
    <location>
        <begin position="215"/>
        <end position="271"/>
    </location>
</feature>
<dbReference type="InterPro" id="IPR050736">
    <property type="entry name" value="Sensor_HK_Regulatory"/>
</dbReference>
<organism evidence="11 12">
    <name type="scientific">Haloferax namakaokahaiae</name>
    <dbReference type="NCBI Taxonomy" id="1748331"/>
    <lineage>
        <taxon>Archaea</taxon>
        <taxon>Methanobacteriati</taxon>
        <taxon>Methanobacteriota</taxon>
        <taxon>Stenosarchaea group</taxon>
        <taxon>Halobacteria</taxon>
        <taxon>Halobacteriales</taxon>
        <taxon>Haloferacaceae</taxon>
        <taxon>Haloferax</taxon>
    </lineage>
</organism>
<dbReference type="InterPro" id="IPR000700">
    <property type="entry name" value="PAS-assoc_C"/>
</dbReference>
<comment type="caution">
    <text evidence="11">The sequence shown here is derived from an EMBL/GenBank/DDBJ whole genome shotgun (WGS) entry which is preliminary data.</text>
</comment>
<dbReference type="Proteomes" id="UP001596481">
    <property type="component" value="Unassembled WGS sequence"/>
</dbReference>
<dbReference type="CDD" id="cd00156">
    <property type="entry name" value="REC"/>
    <property type="match status" value="1"/>
</dbReference>
<dbReference type="InterPro" id="IPR036890">
    <property type="entry name" value="HATPase_C_sf"/>
</dbReference>
<dbReference type="Gene3D" id="3.30.565.10">
    <property type="entry name" value="Histidine kinase-like ATPase, C-terminal domain"/>
    <property type="match status" value="1"/>
</dbReference>
<feature type="domain" description="PAS" evidence="9">
    <location>
        <begin position="272"/>
        <end position="334"/>
    </location>
</feature>
<dbReference type="InterPro" id="IPR005467">
    <property type="entry name" value="His_kinase_dom"/>
</dbReference>
<dbReference type="RefSeq" id="WP_390222565.1">
    <property type="nucleotide sequence ID" value="NZ_JBHTAA010000002.1"/>
</dbReference>
<dbReference type="GO" id="GO:0004673">
    <property type="term" value="F:protein histidine kinase activity"/>
    <property type="evidence" value="ECO:0007669"/>
    <property type="project" value="UniProtKB-EC"/>
</dbReference>
<dbReference type="PROSITE" id="PS50112">
    <property type="entry name" value="PAS"/>
    <property type="match status" value="2"/>
</dbReference>
<dbReference type="SMART" id="SM00086">
    <property type="entry name" value="PAC"/>
    <property type="match status" value="2"/>
</dbReference>
<dbReference type="GO" id="GO:0000160">
    <property type="term" value="P:phosphorelay signal transduction system"/>
    <property type="evidence" value="ECO:0007669"/>
    <property type="project" value="UniProtKB-KW"/>
</dbReference>
<evidence type="ECO:0000256" key="5">
    <source>
        <dbReference type="ARBA" id="ARBA00023012"/>
    </source>
</evidence>
<dbReference type="PROSITE" id="PS50113">
    <property type="entry name" value="PAC"/>
    <property type="match status" value="1"/>
</dbReference>
<evidence type="ECO:0000313" key="12">
    <source>
        <dbReference type="Proteomes" id="UP001596481"/>
    </source>
</evidence>
<dbReference type="AlphaFoldDB" id="A0ABD5ZDC9"/>
<dbReference type="Pfam" id="PF00072">
    <property type="entry name" value="Response_reg"/>
    <property type="match status" value="1"/>
</dbReference>
<evidence type="ECO:0000256" key="6">
    <source>
        <dbReference type="PROSITE-ProRule" id="PRU00169"/>
    </source>
</evidence>
<feature type="domain" description="PAS" evidence="9">
    <location>
        <begin position="146"/>
        <end position="216"/>
    </location>
</feature>
<evidence type="ECO:0000259" key="8">
    <source>
        <dbReference type="PROSITE" id="PS50110"/>
    </source>
</evidence>
<dbReference type="CDD" id="cd00082">
    <property type="entry name" value="HisKA"/>
    <property type="match status" value="1"/>
</dbReference>
<dbReference type="PANTHER" id="PTHR43711:SF1">
    <property type="entry name" value="HISTIDINE KINASE 1"/>
    <property type="match status" value="1"/>
</dbReference>
<dbReference type="SMART" id="SM00448">
    <property type="entry name" value="REC"/>
    <property type="match status" value="1"/>
</dbReference>
<keyword evidence="5" id="KW-0902">Two-component regulatory system</keyword>
<reference evidence="11 12" key="1">
    <citation type="journal article" date="2019" name="Int. J. Syst. Evol. Microbiol.">
        <title>The Global Catalogue of Microorganisms (GCM) 10K type strain sequencing project: providing services to taxonomists for standard genome sequencing and annotation.</title>
        <authorList>
            <consortium name="The Broad Institute Genomics Platform"/>
            <consortium name="The Broad Institute Genome Sequencing Center for Infectious Disease"/>
            <person name="Wu L."/>
            <person name="Ma J."/>
        </authorList>
    </citation>
    <scope>NUCLEOTIDE SEQUENCE [LARGE SCALE GENOMIC DNA]</scope>
    <source>
        <strain evidence="11 12">DSM 29988</strain>
    </source>
</reference>
<dbReference type="Pfam" id="PF00989">
    <property type="entry name" value="PAS"/>
    <property type="match status" value="1"/>
</dbReference>
<proteinExistence type="predicted"/>
<keyword evidence="4" id="KW-0418">Kinase</keyword>
<dbReference type="InterPro" id="IPR001789">
    <property type="entry name" value="Sig_transdc_resp-reg_receiver"/>
</dbReference>
<evidence type="ECO:0000313" key="11">
    <source>
        <dbReference type="EMBL" id="MFC7203226.1"/>
    </source>
</evidence>
<evidence type="ECO:0000259" key="7">
    <source>
        <dbReference type="PROSITE" id="PS50109"/>
    </source>
</evidence>
<dbReference type="SUPFAM" id="SSF55785">
    <property type="entry name" value="PYP-like sensor domain (PAS domain)"/>
    <property type="match status" value="2"/>
</dbReference>
<dbReference type="PROSITE" id="PS50110">
    <property type="entry name" value="RESPONSE_REGULATORY"/>
    <property type="match status" value="1"/>
</dbReference>
<dbReference type="SMART" id="SM00091">
    <property type="entry name" value="PAS"/>
    <property type="match status" value="2"/>
</dbReference>
<sequence length="599" mass="67137">MTTDSARSQDTSEIRILHVDDQPSLTELASVYLKREDERFSIETAHTTTEARELLEARAFDCILCDYDMPGETGIEFLEFVRERYRDIPFILFTGKGSEEIASDAISAGVTDYLQKESGTSQYSVLANRINNVASQYRARTALEASENRLSLIIDHAPFGFLEFDREYEIVRVNNTAEDILGYSSEELCGENLETIVATDSNRTVAEVFGALSANDGGFRSVNENIRKDGTVIVCEWHNRVVTDAEGEVIAYFSMCQDITERRDRQVQLELSSARLEALFVNSPDMVNVHDSNGQIIDANPMFFEKTGYDEDDLGDLVVWDLDETLSPEEAATLWEGMDVGDQRRIESSYRCRGGHSLPVEVHVRRLDLVGEDRFVAISRDITERKERERALEAQNKRLEEFVSVVSHDLRNPLSVATGWMDIIAADYDSDEVESVQRAHRRMETLIDDLLTLARNNEHERELEHIDFGRFVQACAETVDTADATIRSDVQGTITANRSRLQQLLENLLRNAIDHGGEQVTITVGELPNGFYVEDDGDGIDPEDQQNVFEMGFTTASDGTGFGLTIVSEVAAEHDWDVSVTSGSLGGARFEITGVDVEK</sequence>
<evidence type="ECO:0000256" key="4">
    <source>
        <dbReference type="ARBA" id="ARBA00022777"/>
    </source>
</evidence>
<dbReference type="Gene3D" id="3.40.50.2300">
    <property type="match status" value="1"/>
</dbReference>
<dbReference type="InterPro" id="IPR003594">
    <property type="entry name" value="HATPase_dom"/>
</dbReference>
<keyword evidence="6" id="KW-0597">Phosphoprotein</keyword>